<feature type="compositionally biased region" description="Acidic residues" evidence="4">
    <location>
        <begin position="950"/>
        <end position="960"/>
    </location>
</feature>
<evidence type="ECO:0000313" key="8">
    <source>
        <dbReference type="Proteomes" id="UP000277580"/>
    </source>
</evidence>
<feature type="region of interest" description="Disordered" evidence="4">
    <location>
        <begin position="628"/>
        <end position="686"/>
    </location>
</feature>
<dbReference type="AlphaFoldDB" id="A0A3N4L0C0"/>
<keyword evidence="2" id="KW-0963">Cytoplasm</keyword>
<dbReference type="Pfam" id="PF06657">
    <property type="entry name" value="Cep57_MT_bd"/>
    <property type="match status" value="1"/>
</dbReference>
<comment type="subcellular location">
    <subcellularLocation>
        <location evidence="1">Cytoplasm</location>
        <location evidence="1">Cytoskeleton</location>
        <location evidence="1">Microtubule organizing center</location>
    </subcellularLocation>
</comment>
<dbReference type="OrthoDB" id="76453at2759"/>
<dbReference type="GO" id="GO:0005815">
    <property type="term" value="C:microtubule organizing center"/>
    <property type="evidence" value="ECO:0007669"/>
    <property type="project" value="UniProtKB-SubCell"/>
</dbReference>
<gene>
    <name evidence="7" type="ORF">P167DRAFT_575438</name>
</gene>
<dbReference type="InterPro" id="IPR025925">
    <property type="entry name" value="PPC89_CLD"/>
</dbReference>
<dbReference type="PANTHER" id="PTHR19336">
    <property type="entry name" value="UNCHARACTERIZED DUF1167"/>
    <property type="match status" value="1"/>
</dbReference>
<sequence length="1210" mass="135648">MAYFDETDYPSGPVMADPDNDRFRLGRELARDFQSNSFSSSSHGSGRHNNDDSGTLDSFDISNDAQGMSTRKIDMLQQTPTINTQLLNQFPDFSMAGNDITEDSMEVGRGANRNNNKAGLDDSLRSIDFSSHHPFSIGGSTRKSGGKLFSNVPAERKNSSGSAHSDELRGSIQTAGNKGKEVEARTGAASNGQRLGSMINFDLSQLDVSTPQNNRRTKTSGVKVGDFVSSSSGGSQSRFPGIQRTLERDAEGSGSDAGSIKRRGGFGNARFGGSPKPRQTKATTKEKGVARIPETNGNDLTDDLPAMIAKSRKQPAAKIPQNFKSTDAFLHELGLEGNTTSTDVKSKLQQLKNYNPGKRDNITAGITQQSFMLPEMSDLSELISGYPGDATRMSMKRGPFGNTKDHRAIDSIPIPHDERAILMAMRLLQEKVAKLEESKAEAEHRCMRLETELRRSETRTQMERQKSRAVGENLERKRSGDSAFGGSDDGDSQERMREKAKLELQMEKLKLESAVNSLHTQLDRSTRDLETAKIALKHMQEERNHAVNSVAMAIANNEDLKNTILELQTEIQRLRQEILEQSKLLGLEREEWKEREDRLRRKAKVAKEAAMNAEDVMNEAAKRDAITAAAAEKAEREAAKAGRKEQRAREKEAEREAEREQERLAMESHARRQKEADDKREQERVVEQQKKLDNLIKQQLRELRPDIPFEALRVNQALVESNRLLGKERPFTLPKRSKNVTIDKAEDRGVLGGVSVERDVEKGKNLEKMIAVDDTVMSISPEDIRRIAKNINEERRKRKAAAANANTAVLEVIATEDARSKEQKRPKSRTSTKKPILIKVSHQTESGEPSEPGKAPKLVRIERFSKGKEVEKPMVSPIISPHPEPSKVPLSDPVSQAKAQIPAKKTRLIKKVVYYYDEDLTMNVPVEEEVEEEYEDEGVLAEEIAKQNMEENESTSEFEEGLIKNPLAPPPIPAKIPLDAPETPAEDVTILPERVQKVVNRLAAHDPDQCTVCHRENKLRTKEEEQRNANPLADIDNSMAIPAPVLELASKKKAAIKAHDGYEEEPTPRPSQAPRRQLSKVVRQLQDEFSHLKLNYQEKADEFMNLDPTIGKKRRKMLTNEMNELVADMDYKCDQIYALYDVNEEFVRGSDYDEEEDLRVGNDDERESDRGRAETDDEDEYDMTGFTIPEMSAIEDSSEASDDEEEGARR</sequence>
<name>A0A3N4L0C0_9PEZI</name>
<feature type="region of interest" description="Disordered" evidence="4">
    <location>
        <begin position="949"/>
        <end position="985"/>
    </location>
</feature>
<dbReference type="EMBL" id="ML119136">
    <property type="protein sequence ID" value="RPB11425.1"/>
    <property type="molecule type" value="Genomic_DNA"/>
</dbReference>
<protein>
    <recommendedName>
        <fullName evidence="9">Cep57 centrosome microtubule-binding domain-containing protein</fullName>
    </recommendedName>
</protein>
<dbReference type="Proteomes" id="UP000277580">
    <property type="component" value="Unassembled WGS sequence"/>
</dbReference>
<feature type="domain" description="Cep57 centrosome microtubule-binding" evidence="5">
    <location>
        <begin position="1066"/>
        <end position="1142"/>
    </location>
</feature>
<feature type="region of interest" description="Disordered" evidence="4">
    <location>
        <begin position="1057"/>
        <end position="1078"/>
    </location>
</feature>
<dbReference type="PANTHER" id="PTHR19336:SF9">
    <property type="entry name" value="SPINDLE POLE BODY PROTEIN PPC89"/>
    <property type="match status" value="1"/>
</dbReference>
<feature type="compositionally biased region" description="Low complexity" evidence="4">
    <location>
        <begin position="32"/>
        <end position="44"/>
    </location>
</feature>
<evidence type="ECO:0000259" key="6">
    <source>
        <dbReference type="Pfam" id="PF14197"/>
    </source>
</evidence>
<accession>A0A3N4L0C0</accession>
<feature type="region of interest" description="Disordered" evidence="4">
    <location>
        <begin position="455"/>
        <end position="496"/>
    </location>
</feature>
<feature type="domain" description="PPC89 centrosome localisation" evidence="6">
    <location>
        <begin position="511"/>
        <end position="576"/>
    </location>
</feature>
<dbReference type="Gene3D" id="1.20.58.90">
    <property type="match status" value="1"/>
</dbReference>
<dbReference type="GO" id="GO:0008017">
    <property type="term" value="F:microtubule binding"/>
    <property type="evidence" value="ECO:0007669"/>
    <property type="project" value="InterPro"/>
</dbReference>
<dbReference type="InterPro" id="IPR051756">
    <property type="entry name" value="Centrosomal_MT-associated"/>
</dbReference>
<evidence type="ECO:0008006" key="9">
    <source>
        <dbReference type="Google" id="ProtNLM"/>
    </source>
</evidence>
<feature type="compositionally biased region" description="Low complexity" evidence="4">
    <location>
        <begin position="220"/>
        <end position="237"/>
    </location>
</feature>
<feature type="region of interest" description="Disordered" evidence="4">
    <location>
        <begin position="870"/>
        <end position="901"/>
    </location>
</feature>
<proteinExistence type="predicted"/>
<evidence type="ECO:0000256" key="3">
    <source>
        <dbReference type="ARBA" id="ARBA00023212"/>
    </source>
</evidence>
<keyword evidence="8" id="KW-1185">Reference proteome</keyword>
<feature type="compositionally biased region" description="Basic and acidic residues" evidence="4">
    <location>
        <begin position="154"/>
        <end position="169"/>
    </location>
</feature>
<dbReference type="Pfam" id="PF14197">
    <property type="entry name" value="Cep57_CLD_2"/>
    <property type="match status" value="1"/>
</dbReference>
<feature type="region of interest" description="Disordered" evidence="4">
    <location>
        <begin position="817"/>
        <end position="857"/>
    </location>
</feature>
<dbReference type="InterPro" id="IPR024957">
    <property type="entry name" value="Cep57_MT-bd_dom"/>
</dbReference>
<organism evidence="7 8">
    <name type="scientific">Morchella conica CCBAS932</name>
    <dbReference type="NCBI Taxonomy" id="1392247"/>
    <lineage>
        <taxon>Eukaryota</taxon>
        <taxon>Fungi</taxon>
        <taxon>Dikarya</taxon>
        <taxon>Ascomycota</taxon>
        <taxon>Pezizomycotina</taxon>
        <taxon>Pezizomycetes</taxon>
        <taxon>Pezizales</taxon>
        <taxon>Morchellaceae</taxon>
        <taxon>Morchella</taxon>
    </lineage>
</organism>
<feature type="compositionally biased region" description="Basic and acidic residues" evidence="4">
    <location>
        <begin position="1158"/>
        <end position="1174"/>
    </location>
</feature>
<evidence type="ECO:0000256" key="2">
    <source>
        <dbReference type="ARBA" id="ARBA00022490"/>
    </source>
</evidence>
<evidence type="ECO:0000313" key="7">
    <source>
        <dbReference type="EMBL" id="RPB11425.1"/>
    </source>
</evidence>
<reference evidence="7 8" key="1">
    <citation type="journal article" date="2018" name="Nat. Ecol. Evol.">
        <title>Pezizomycetes genomes reveal the molecular basis of ectomycorrhizal truffle lifestyle.</title>
        <authorList>
            <person name="Murat C."/>
            <person name="Payen T."/>
            <person name="Noel B."/>
            <person name="Kuo A."/>
            <person name="Morin E."/>
            <person name="Chen J."/>
            <person name="Kohler A."/>
            <person name="Krizsan K."/>
            <person name="Balestrini R."/>
            <person name="Da Silva C."/>
            <person name="Montanini B."/>
            <person name="Hainaut M."/>
            <person name="Levati E."/>
            <person name="Barry K.W."/>
            <person name="Belfiori B."/>
            <person name="Cichocki N."/>
            <person name="Clum A."/>
            <person name="Dockter R.B."/>
            <person name="Fauchery L."/>
            <person name="Guy J."/>
            <person name="Iotti M."/>
            <person name="Le Tacon F."/>
            <person name="Lindquist E.A."/>
            <person name="Lipzen A."/>
            <person name="Malagnac F."/>
            <person name="Mello A."/>
            <person name="Molinier V."/>
            <person name="Miyauchi S."/>
            <person name="Poulain J."/>
            <person name="Riccioni C."/>
            <person name="Rubini A."/>
            <person name="Sitrit Y."/>
            <person name="Splivallo R."/>
            <person name="Traeger S."/>
            <person name="Wang M."/>
            <person name="Zifcakova L."/>
            <person name="Wipf D."/>
            <person name="Zambonelli A."/>
            <person name="Paolocci F."/>
            <person name="Nowrousian M."/>
            <person name="Ottonello S."/>
            <person name="Baldrian P."/>
            <person name="Spatafora J.W."/>
            <person name="Henrissat B."/>
            <person name="Nagy L.G."/>
            <person name="Aury J.M."/>
            <person name="Wincker P."/>
            <person name="Grigoriev I.V."/>
            <person name="Bonfante P."/>
            <person name="Martin F.M."/>
        </authorList>
    </citation>
    <scope>NUCLEOTIDE SEQUENCE [LARGE SCALE GENOMIC DNA]</scope>
    <source>
        <strain evidence="7 8">CCBAS932</strain>
    </source>
</reference>
<evidence type="ECO:0000256" key="1">
    <source>
        <dbReference type="ARBA" id="ARBA00004267"/>
    </source>
</evidence>
<feature type="compositionally biased region" description="Basic and acidic residues" evidence="4">
    <location>
        <begin position="19"/>
        <end position="31"/>
    </location>
</feature>
<dbReference type="InParanoid" id="A0A3N4L0C0"/>
<feature type="region of interest" description="Disordered" evidence="4">
    <location>
        <begin position="1"/>
        <end position="63"/>
    </location>
</feature>
<dbReference type="STRING" id="1392247.A0A3N4L0C0"/>
<feature type="region of interest" description="Disordered" evidence="4">
    <location>
        <begin position="1151"/>
        <end position="1210"/>
    </location>
</feature>
<feature type="region of interest" description="Disordered" evidence="4">
    <location>
        <begin position="206"/>
        <end position="303"/>
    </location>
</feature>
<feature type="compositionally biased region" description="Acidic residues" evidence="4">
    <location>
        <begin position="1196"/>
        <end position="1210"/>
    </location>
</feature>
<keyword evidence="3" id="KW-0206">Cytoskeleton</keyword>
<evidence type="ECO:0000256" key="4">
    <source>
        <dbReference type="SAM" id="MobiDB-lite"/>
    </source>
</evidence>
<evidence type="ECO:0000259" key="5">
    <source>
        <dbReference type="Pfam" id="PF06657"/>
    </source>
</evidence>
<feature type="compositionally biased region" description="Basic and acidic residues" evidence="4">
    <location>
        <begin position="455"/>
        <end position="466"/>
    </location>
</feature>
<feature type="compositionally biased region" description="Polar residues" evidence="4">
    <location>
        <begin position="52"/>
        <end position="63"/>
    </location>
</feature>
<feature type="region of interest" description="Disordered" evidence="4">
    <location>
        <begin position="135"/>
        <end position="193"/>
    </location>
</feature>
<feature type="compositionally biased region" description="Basic and acidic residues" evidence="4">
    <location>
        <begin position="632"/>
        <end position="686"/>
    </location>
</feature>